<sequence length="274" mass="30032">MKCSIFLTVLPPALVTALIAWEAASLPLTTAHDLLVPQSKTCTAPVHFKVAFPYDDSPVKPIDSSEAYTFMINGWLSADVCQKGTLLITGQGQIADGAPPILQVALNSQLIWKGEFSRLSTVEIPIPRKGHLTVGYFNDFYSSDYRNAFLERVRFQSATCQTFAVNVPADAGGGWNAQTQSLGWLFATPITLKTCSAGSLIFNASGRKGGKAFATLEVKQDGREIRRIQLSDQPQEVEIAVTAQPLEIRIANPYFQEIGDRNLTLRKIQFVPAR</sequence>
<proteinExistence type="predicted"/>
<feature type="chain" id="PRO_5047402960" evidence="1">
    <location>
        <begin position="23"/>
        <end position="274"/>
    </location>
</feature>
<gene>
    <name evidence="2" type="ORF">Dcae01_02998</name>
</gene>
<comment type="caution">
    <text evidence="2">The sequence shown here is derived from an EMBL/GenBank/DDBJ whole genome shotgun (WGS) entry which is preliminary data.</text>
</comment>
<keyword evidence="3" id="KW-1185">Reference proteome</keyword>
<organism evidence="2 3">
    <name type="scientific">Deinococcus caeni</name>
    <dbReference type="NCBI Taxonomy" id="569127"/>
    <lineage>
        <taxon>Bacteria</taxon>
        <taxon>Thermotogati</taxon>
        <taxon>Deinococcota</taxon>
        <taxon>Deinococci</taxon>
        <taxon>Deinococcales</taxon>
        <taxon>Deinococcaceae</taxon>
        <taxon>Deinococcus</taxon>
    </lineage>
</organism>
<protein>
    <submittedName>
        <fullName evidence="2">Uncharacterized protein</fullName>
    </submittedName>
</protein>
<evidence type="ECO:0000256" key="1">
    <source>
        <dbReference type="SAM" id="SignalP"/>
    </source>
</evidence>
<reference evidence="2 3" key="1">
    <citation type="submission" date="2024-02" db="EMBL/GenBank/DDBJ databases">
        <title>Deinococcus caeni NBRC 101312.</title>
        <authorList>
            <person name="Ichikawa N."/>
            <person name="Katano-Makiyama Y."/>
            <person name="Hidaka K."/>
        </authorList>
    </citation>
    <scope>NUCLEOTIDE SEQUENCE [LARGE SCALE GENOMIC DNA]</scope>
    <source>
        <strain evidence="2 3">NBRC 101312</strain>
    </source>
</reference>
<evidence type="ECO:0000313" key="2">
    <source>
        <dbReference type="EMBL" id="GAA5441461.1"/>
    </source>
</evidence>
<feature type="signal peptide" evidence="1">
    <location>
        <begin position="1"/>
        <end position="22"/>
    </location>
</feature>
<keyword evidence="1" id="KW-0732">Signal</keyword>
<accession>A0ABP9UFG6</accession>
<dbReference type="RefSeq" id="WP_345446851.1">
    <property type="nucleotide sequence ID" value="NZ_BAABQU010000051.1"/>
</dbReference>
<evidence type="ECO:0000313" key="3">
    <source>
        <dbReference type="Proteomes" id="UP001423409"/>
    </source>
</evidence>
<dbReference type="Proteomes" id="UP001423409">
    <property type="component" value="Unassembled WGS sequence"/>
</dbReference>
<dbReference type="EMBL" id="BAABQU010000051">
    <property type="protein sequence ID" value="GAA5441461.1"/>
    <property type="molecule type" value="Genomic_DNA"/>
</dbReference>
<name>A0ABP9UFG6_9DEIO</name>